<dbReference type="EMBL" id="JBEXAC010000001">
    <property type="protein sequence ID" value="MET6996435.1"/>
    <property type="molecule type" value="Genomic_DNA"/>
</dbReference>
<name>A0ABV2T073_9BACT</name>
<sequence length="425" mass="47957">MKKYYILCILPLIWVGLISFVINNDPPAKRGGAEKLPSKGTIPRLAWYSVPAKETNLQRYEELKEAGITINFSFFQSMADAEQSLNMAQKVGIKVVLSCPELRTEPEKTVKKFMNHPAIAGYFLRDEPSRSEFADLAKWAKRVQSVDDKHFCYVNTLPIYAENWQFETATEQDTLTSLTYREYLKTFIKEVPMQFISYDAYCIIGDSLRANYYENLEIMADECKQVGKDFWAFGLTTGSSLPVNFPPPTLAELRLQIYSILAYGAQGVQYFTYWTPGPEENNVWDFYKGPIGLDGKRTVTYDRLKQMNEEVKNLSGVFYGSKVLSVRHTGEATPKGTRRLSKLPEGIKVLDTNGASAAVSTLQNGKNTFVVVVNSSFKKSMQLTIFGDENLKKVLKDGTVVPASFYTSTMEVEPGDAAIYMIPEK</sequence>
<gene>
    <name evidence="1" type="ORF">ABR189_03620</name>
</gene>
<evidence type="ECO:0008006" key="3">
    <source>
        <dbReference type="Google" id="ProtNLM"/>
    </source>
</evidence>
<organism evidence="1 2">
    <name type="scientific">Chitinophaga defluvii</name>
    <dbReference type="NCBI Taxonomy" id="3163343"/>
    <lineage>
        <taxon>Bacteria</taxon>
        <taxon>Pseudomonadati</taxon>
        <taxon>Bacteroidota</taxon>
        <taxon>Chitinophagia</taxon>
        <taxon>Chitinophagales</taxon>
        <taxon>Chitinophagaceae</taxon>
        <taxon>Chitinophaga</taxon>
    </lineage>
</organism>
<accession>A0ABV2T073</accession>
<evidence type="ECO:0000313" key="2">
    <source>
        <dbReference type="Proteomes" id="UP001549749"/>
    </source>
</evidence>
<dbReference type="Proteomes" id="UP001549749">
    <property type="component" value="Unassembled WGS sequence"/>
</dbReference>
<protein>
    <recommendedName>
        <fullName evidence="3">Beta-galactosidase-like protein</fullName>
    </recommendedName>
</protein>
<dbReference type="Gene3D" id="3.20.20.80">
    <property type="entry name" value="Glycosidases"/>
    <property type="match status" value="1"/>
</dbReference>
<proteinExistence type="predicted"/>
<evidence type="ECO:0000313" key="1">
    <source>
        <dbReference type="EMBL" id="MET6996435.1"/>
    </source>
</evidence>
<dbReference type="RefSeq" id="WP_354659077.1">
    <property type="nucleotide sequence ID" value="NZ_JBEXAC010000001.1"/>
</dbReference>
<dbReference type="InterPro" id="IPR017853">
    <property type="entry name" value="GH"/>
</dbReference>
<reference evidence="1 2" key="1">
    <citation type="submission" date="2024-06" db="EMBL/GenBank/DDBJ databases">
        <title>Chitinophaga defluvii sp. nov., isolated from municipal sewage.</title>
        <authorList>
            <person name="Zhang L."/>
        </authorList>
    </citation>
    <scope>NUCLEOTIDE SEQUENCE [LARGE SCALE GENOMIC DNA]</scope>
    <source>
        <strain evidence="1 2">H8</strain>
    </source>
</reference>
<keyword evidence="2" id="KW-1185">Reference proteome</keyword>
<dbReference type="SUPFAM" id="SSF51445">
    <property type="entry name" value="(Trans)glycosidases"/>
    <property type="match status" value="1"/>
</dbReference>
<comment type="caution">
    <text evidence="1">The sequence shown here is derived from an EMBL/GenBank/DDBJ whole genome shotgun (WGS) entry which is preliminary data.</text>
</comment>